<dbReference type="GO" id="GO:0001216">
    <property type="term" value="F:DNA-binding transcription activator activity"/>
    <property type="evidence" value="ECO:0007669"/>
    <property type="project" value="InterPro"/>
</dbReference>
<keyword evidence="7" id="KW-0238">DNA-binding</keyword>
<dbReference type="PANTHER" id="PTHR32248">
    <property type="entry name" value="RNA POLYMERASE SIGMA-54 FACTOR"/>
    <property type="match status" value="1"/>
</dbReference>
<dbReference type="GO" id="GO:0003677">
    <property type="term" value="F:DNA binding"/>
    <property type="evidence" value="ECO:0007669"/>
    <property type="project" value="UniProtKB-KW"/>
</dbReference>
<organism evidence="11 12">
    <name type="scientific">Murimonas intestini</name>
    <dbReference type="NCBI Taxonomy" id="1337051"/>
    <lineage>
        <taxon>Bacteria</taxon>
        <taxon>Bacillati</taxon>
        <taxon>Bacillota</taxon>
        <taxon>Clostridia</taxon>
        <taxon>Lachnospirales</taxon>
        <taxon>Lachnospiraceae</taxon>
        <taxon>Murimonas</taxon>
    </lineage>
</organism>
<dbReference type="PROSITE" id="PS00718">
    <property type="entry name" value="SIGMA54_2"/>
    <property type="match status" value="1"/>
</dbReference>
<evidence type="ECO:0000259" key="10">
    <source>
        <dbReference type="Pfam" id="PF04963"/>
    </source>
</evidence>
<dbReference type="RefSeq" id="WP_109626009.1">
    <property type="nucleotide sequence ID" value="NZ_JANKBI010000023.1"/>
</dbReference>
<dbReference type="PRINTS" id="PR00045">
    <property type="entry name" value="SIGMA54FCT"/>
</dbReference>
<dbReference type="Pfam" id="PF04552">
    <property type="entry name" value="Sigma54_DBD"/>
    <property type="match status" value="1"/>
</dbReference>
<comment type="caution">
    <text evidence="11">The sequence shown here is derived from an EMBL/GenBank/DDBJ whole genome shotgun (WGS) entry which is preliminary data.</text>
</comment>
<dbReference type="Gene3D" id="1.10.10.60">
    <property type="entry name" value="Homeodomain-like"/>
    <property type="match status" value="1"/>
</dbReference>
<keyword evidence="5" id="KW-0805">Transcription regulation</keyword>
<evidence type="ECO:0000256" key="6">
    <source>
        <dbReference type="ARBA" id="ARBA00023082"/>
    </source>
</evidence>
<sequence>MEAYLEQSQRQVLSQEMIQSVEILQMSAQELSDYIREQTLENPLIDAEEQYPQNKDEERLKKLEWLSELDEQNRFYYHLEKKAADGFDFNNISGSRESGLKEALMQQLIGEGYSDREMQVFEYIAESLDDRGYYTCPADETASRLGISVKEVQRCLEIMKTLEPAGICADSLKECLLLQLKRADYECRTECKIVSGYLEQLGKNHLPLIAKELKIPVKEVMDAQKRIRSLNPRPAQGFGNGGISRYIIPDVTVVKFHHGFEILTNDYVYPAVRINEDYVQMMKGECPEETKEYLCQKLGQARKLQENIRRRNTTLMDITKCILDVHQEFFTSGDKALRPFTMTEAAQRLDLSVSTVSRAVNEKYLQCCYGLFPLSFFFAKSISGKDDPVSAVKVRTQLGELIKNEDKKKPYSDSVLAELLAVQGLKISRRTVAKYREMMEIADCRGRKEF</sequence>
<dbReference type="Pfam" id="PF04963">
    <property type="entry name" value="Sigma54_CBD"/>
    <property type="match status" value="1"/>
</dbReference>
<dbReference type="PIRSF" id="PIRSF000774">
    <property type="entry name" value="RpoN"/>
    <property type="match status" value="1"/>
</dbReference>
<dbReference type="AlphaFoldDB" id="A0AB73T6B4"/>
<dbReference type="Gene3D" id="1.10.10.1330">
    <property type="entry name" value="RNA polymerase sigma-54 factor, core-binding domain"/>
    <property type="match status" value="1"/>
</dbReference>
<keyword evidence="4" id="KW-0548">Nucleotidyltransferase</keyword>
<feature type="domain" description="RNA polymerase sigma factor 54 core-binding" evidence="10">
    <location>
        <begin position="95"/>
        <end position="278"/>
    </location>
</feature>
<dbReference type="GO" id="GO:0016987">
    <property type="term" value="F:sigma factor activity"/>
    <property type="evidence" value="ECO:0007669"/>
    <property type="project" value="UniProtKB-KW"/>
</dbReference>
<keyword evidence="2" id="KW-0240">DNA-directed RNA polymerase</keyword>
<dbReference type="GO" id="GO:0006352">
    <property type="term" value="P:DNA-templated transcription initiation"/>
    <property type="evidence" value="ECO:0007669"/>
    <property type="project" value="InterPro"/>
</dbReference>
<keyword evidence="8" id="KW-0804">Transcription</keyword>
<evidence type="ECO:0000256" key="2">
    <source>
        <dbReference type="ARBA" id="ARBA00022478"/>
    </source>
</evidence>
<dbReference type="PANTHER" id="PTHR32248:SF4">
    <property type="entry name" value="RNA POLYMERASE SIGMA-54 FACTOR"/>
    <property type="match status" value="1"/>
</dbReference>
<evidence type="ECO:0000256" key="3">
    <source>
        <dbReference type="ARBA" id="ARBA00022679"/>
    </source>
</evidence>
<comment type="similarity">
    <text evidence="1">Belongs to the sigma-54 factor family.</text>
</comment>
<dbReference type="InterPro" id="IPR000394">
    <property type="entry name" value="RNA_pol_sigma_54"/>
</dbReference>
<keyword evidence="12" id="KW-1185">Reference proteome</keyword>
<dbReference type="GO" id="GO:0000428">
    <property type="term" value="C:DNA-directed RNA polymerase complex"/>
    <property type="evidence" value="ECO:0007669"/>
    <property type="project" value="UniProtKB-KW"/>
</dbReference>
<dbReference type="Pfam" id="PF00309">
    <property type="entry name" value="Sigma54_AID"/>
    <property type="match status" value="1"/>
</dbReference>
<reference evidence="11 12" key="1">
    <citation type="submission" date="2018-05" db="EMBL/GenBank/DDBJ databases">
        <authorList>
            <person name="Goeker M."/>
            <person name="Huntemann M."/>
            <person name="Clum A."/>
            <person name="Pillay M."/>
            <person name="Palaniappan K."/>
            <person name="Varghese N."/>
            <person name="Mikhailova N."/>
            <person name="Stamatis D."/>
            <person name="Reddy T."/>
            <person name="Daum C."/>
            <person name="Shapiro N."/>
            <person name="Ivanova N."/>
            <person name="Kyrpides N."/>
            <person name="Woyke T."/>
        </authorList>
    </citation>
    <scope>NUCLEOTIDE SEQUENCE [LARGE SCALE GENOMIC DNA]</scope>
    <source>
        <strain evidence="11 12">DSM 26524</strain>
    </source>
</reference>
<evidence type="ECO:0000313" key="11">
    <source>
        <dbReference type="EMBL" id="PWJ76878.1"/>
    </source>
</evidence>
<evidence type="ECO:0000256" key="8">
    <source>
        <dbReference type="ARBA" id="ARBA00023163"/>
    </source>
</evidence>
<keyword evidence="3" id="KW-0808">Transferase</keyword>
<evidence type="ECO:0000313" key="12">
    <source>
        <dbReference type="Proteomes" id="UP000245412"/>
    </source>
</evidence>
<evidence type="ECO:0000256" key="4">
    <source>
        <dbReference type="ARBA" id="ARBA00022695"/>
    </source>
</evidence>
<dbReference type="GO" id="GO:0016779">
    <property type="term" value="F:nucleotidyltransferase activity"/>
    <property type="evidence" value="ECO:0007669"/>
    <property type="project" value="UniProtKB-KW"/>
</dbReference>
<name>A0AB73T6B4_9FIRM</name>
<evidence type="ECO:0000256" key="7">
    <source>
        <dbReference type="ARBA" id="ARBA00023125"/>
    </source>
</evidence>
<dbReference type="InterPro" id="IPR007046">
    <property type="entry name" value="RNA_pol_sigma_54_core-bd"/>
</dbReference>
<dbReference type="InterPro" id="IPR007634">
    <property type="entry name" value="RNA_pol_sigma_54_DNA-bd"/>
</dbReference>
<dbReference type="Proteomes" id="UP000245412">
    <property type="component" value="Unassembled WGS sequence"/>
</dbReference>
<dbReference type="NCBIfam" id="TIGR02395">
    <property type="entry name" value="rpoN_sigma"/>
    <property type="match status" value="1"/>
</dbReference>
<evidence type="ECO:0000256" key="5">
    <source>
        <dbReference type="ARBA" id="ARBA00023015"/>
    </source>
</evidence>
<accession>A0AB73T6B4</accession>
<proteinExistence type="inferred from homology"/>
<gene>
    <name evidence="11" type="ORF">C7383_104327</name>
</gene>
<evidence type="ECO:0000256" key="1">
    <source>
        <dbReference type="ARBA" id="ARBA00008798"/>
    </source>
</evidence>
<protein>
    <submittedName>
        <fullName evidence="11">RNA polymerase RpoN-/SigL-like sigma 54 subunit</fullName>
    </submittedName>
</protein>
<dbReference type="PROSITE" id="PS50044">
    <property type="entry name" value="SIGMA54_3"/>
    <property type="match status" value="1"/>
</dbReference>
<evidence type="ECO:0000259" key="9">
    <source>
        <dbReference type="Pfam" id="PF04552"/>
    </source>
</evidence>
<feature type="domain" description="RNA polymerase sigma factor 54 DNA-binding" evidence="9">
    <location>
        <begin position="292"/>
        <end position="448"/>
    </location>
</feature>
<dbReference type="InterPro" id="IPR038709">
    <property type="entry name" value="RpoN_core-bd_sf"/>
</dbReference>
<dbReference type="EMBL" id="QGGY01000004">
    <property type="protein sequence ID" value="PWJ76878.1"/>
    <property type="molecule type" value="Genomic_DNA"/>
</dbReference>
<keyword evidence="6" id="KW-0731">Sigma factor</keyword>